<dbReference type="EMBL" id="JABBGI010000055">
    <property type="protein sequence ID" value="NML72433.1"/>
    <property type="molecule type" value="Genomic_DNA"/>
</dbReference>
<organism evidence="1 2">
    <name type="scientific">Chryseobacterium antibioticum</name>
    <dbReference type="NCBI Taxonomy" id="2728847"/>
    <lineage>
        <taxon>Bacteria</taxon>
        <taxon>Pseudomonadati</taxon>
        <taxon>Bacteroidota</taxon>
        <taxon>Flavobacteriia</taxon>
        <taxon>Flavobacteriales</taxon>
        <taxon>Weeksellaceae</taxon>
        <taxon>Chryseobacterium group</taxon>
        <taxon>Chryseobacterium</taxon>
    </lineage>
</organism>
<evidence type="ECO:0000313" key="1">
    <source>
        <dbReference type="EMBL" id="NML72433.1"/>
    </source>
</evidence>
<sequence length="203" mass="23646">MRHLQQQLEPVLSLCKYKGASLLLFIFLMFPKLNAQNFYYEKGTKITIRESTIFYTVDSGAINQTRLKDFEGQISARKQTLNETKQIAFNDKKSRLSIGKIKKESALKASKEKAKTYPKVESVECVKLCPDNFLSTEQKGIAILSSVIVHYHPKFLIENIRFKLLYVYPKNANNEIINSNPNFLKDYHLFQCMIRPPPFKFYF</sequence>
<proteinExistence type="predicted"/>
<dbReference type="AlphaFoldDB" id="A0A7Y0FTL2"/>
<comment type="caution">
    <text evidence="1">The sequence shown here is derived from an EMBL/GenBank/DDBJ whole genome shotgun (WGS) entry which is preliminary data.</text>
</comment>
<reference evidence="1 2" key="1">
    <citation type="submission" date="2020-04" db="EMBL/GenBank/DDBJ databases">
        <title>Chryseobacterium sp. RP-3-3 sp. nov., isolated from Jeju soil.</title>
        <authorList>
            <person name="Dahal R.H."/>
        </authorList>
    </citation>
    <scope>NUCLEOTIDE SEQUENCE [LARGE SCALE GENOMIC DNA]</scope>
    <source>
        <strain evidence="1 2">RP-3-3</strain>
    </source>
</reference>
<dbReference type="Proteomes" id="UP000544054">
    <property type="component" value="Unassembled WGS sequence"/>
</dbReference>
<gene>
    <name evidence="1" type="ORF">HHL23_22005</name>
</gene>
<keyword evidence="2" id="KW-1185">Reference proteome</keyword>
<name>A0A7Y0FTL2_9FLAO</name>
<dbReference type="RefSeq" id="WP_169236884.1">
    <property type="nucleotide sequence ID" value="NZ_JABBGI010000055.1"/>
</dbReference>
<accession>A0A7Y0FTL2</accession>
<evidence type="ECO:0000313" key="2">
    <source>
        <dbReference type="Proteomes" id="UP000544054"/>
    </source>
</evidence>
<protein>
    <submittedName>
        <fullName evidence="1">Uncharacterized protein</fullName>
    </submittedName>
</protein>